<name>A0A6J5U9K3_PRUAR</name>
<accession>A0A6J5U9K3</accession>
<reference evidence="2 3" key="1">
    <citation type="submission" date="2020-05" db="EMBL/GenBank/DDBJ databases">
        <authorList>
            <person name="Campoy J."/>
            <person name="Schneeberger K."/>
            <person name="Spophaly S."/>
        </authorList>
    </citation>
    <scope>NUCLEOTIDE SEQUENCE [LARGE SCALE GENOMIC DNA]</scope>
    <source>
        <strain evidence="2">PruArmRojPasFocal</strain>
    </source>
</reference>
<sequence length="57" mass="6472">MLLSSAYAIAGRLPDHTRRTQEREDEKIVRGEKFRPVGKENLIKEAGRSTIEMDSQG</sequence>
<gene>
    <name evidence="2" type="ORF">CURHAP_LOCUS20081</name>
</gene>
<protein>
    <submittedName>
        <fullName evidence="2">Uncharacterized protein</fullName>
    </submittedName>
</protein>
<feature type="compositionally biased region" description="Basic and acidic residues" evidence="1">
    <location>
        <begin position="13"/>
        <end position="30"/>
    </location>
</feature>
<dbReference type="AlphaFoldDB" id="A0A6J5U9K3"/>
<dbReference type="Proteomes" id="UP000507222">
    <property type="component" value="Unassembled WGS sequence"/>
</dbReference>
<evidence type="ECO:0000313" key="3">
    <source>
        <dbReference type="Proteomes" id="UP000507222"/>
    </source>
</evidence>
<evidence type="ECO:0000313" key="2">
    <source>
        <dbReference type="EMBL" id="CAB4273051.1"/>
    </source>
</evidence>
<feature type="region of interest" description="Disordered" evidence="1">
    <location>
        <begin position="9"/>
        <end position="30"/>
    </location>
</feature>
<dbReference type="EMBL" id="CAEKDK010000003">
    <property type="protein sequence ID" value="CAB4273051.1"/>
    <property type="molecule type" value="Genomic_DNA"/>
</dbReference>
<evidence type="ECO:0000256" key="1">
    <source>
        <dbReference type="SAM" id="MobiDB-lite"/>
    </source>
</evidence>
<organism evidence="2 3">
    <name type="scientific">Prunus armeniaca</name>
    <name type="common">Apricot</name>
    <name type="synonym">Armeniaca vulgaris</name>
    <dbReference type="NCBI Taxonomy" id="36596"/>
    <lineage>
        <taxon>Eukaryota</taxon>
        <taxon>Viridiplantae</taxon>
        <taxon>Streptophyta</taxon>
        <taxon>Embryophyta</taxon>
        <taxon>Tracheophyta</taxon>
        <taxon>Spermatophyta</taxon>
        <taxon>Magnoliopsida</taxon>
        <taxon>eudicotyledons</taxon>
        <taxon>Gunneridae</taxon>
        <taxon>Pentapetalae</taxon>
        <taxon>rosids</taxon>
        <taxon>fabids</taxon>
        <taxon>Rosales</taxon>
        <taxon>Rosaceae</taxon>
        <taxon>Amygdaloideae</taxon>
        <taxon>Amygdaleae</taxon>
        <taxon>Prunus</taxon>
    </lineage>
</organism>
<proteinExistence type="predicted"/>